<dbReference type="OrthoDB" id="370994at2759"/>
<sequence length="436" mass="52540">MLLRHNSFCICIILVLCSVQRCLSDEQNINDWPIDFEYNSKSLPSIEVKLSPPENKEINRFIYSNLQNIFIFKNINKCSTLNTRSQFNFSTQYRASALHTYQEHNEERECADIELEENVKDPFVKSTCMNSLTEQMVVNNIDNVRRNKNIYAYHKNVCDKIKDVVNELIHLRDSKNRDEQKIKLLMPQILENIHSYNLYEITEILNCLYFFNIVIVKREDINRLISRLKILTFNIKEKDNVYPLVLNLLRINISKDHIDEHIFMNINKFLNDLLRHLLLCDNIKDTLKYIYYIREIQVIYEYDFCLWINKKYIDKEHVSFLQSFNASVILRDKELDYIFINNIKSILYELNFNIQEINMYNYLIPIFLKEFNVIVECISDYNTFQGTLCITPYFVQRYKLFKKMNFKVLFLYKQLIPEKKEDKIIYLKNCLYDVLK</sequence>
<name>A0A024WMA9_PLAFA</name>
<gene>
    <name evidence="2" type="ORF">PFMALIP_03622</name>
</gene>
<reference evidence="2 3" key="1">
    <citation type="submission" date="2013-02" db="EMBL/GenBank/DDBJ databases">
        <title>The Genome Annotation of Plasmodium falciparum MaliPS096_E11.</title>
        <authorList>
            <consortium name="The Broad Institute Genome Sequencing Platform"/>
            <consortium name="The Broad Institute Genome Sequencing Center for Infectious Disease"/>
            <person name="Neafsey D."/>
            <person name="Hoffman S."/>
            <person name="Volkman S."/>
            <person name="Rosenthal P."/>
            <person name="Walker B."/>
            <person name="Young S.K."/>
            <person name="Zeng Q."/>
            <person name="Gargeya S."/>
            <person name="Fitzgerald M."/>
            <person name="Haas B."/>
            <person name="Abouelleil A."/>
            <person name="Allen A.W."/>
            <person name="Alvarado L."/>
            <person name="Arachchi H.M."/>
            <person name="Berlin A.M."/>
            <person name="Chapman S.B."/>
            <person name="Gainer-Dewar J."/>
            <person name="Goldberg J."/>
            <person name="Griggs A."/>
            <person name="Gujja S."/>
            <person name="Hansen M."/>
            <person name="Howarth C."/>
            <person name="Imamovic A."/>
            <person name="Ireland A."/>
            <person name="Larimer J."/>
            <person name="McCowan C."/>
            <person name="Murphy C."/>
            <person name="Pearson M."/>
            <person name="Poon T.W."/>
            <person name="Priest M."/>
            <person name="Roberts A."/>
            <person name="Saif S."/>
            <person name="Shea T."/>
            <person name="Sisk P."/>
            <person name="Sykes S."/>
            <person name="Wortman J."/>
            <person name="Nusbaum C."/>
            <person name="Birren B."/>
        </authorList>
    </citation>
    <scope>NUCLEOTIDE SEQUENCE [LARGE SCALE GENOMIC DNA]</scope>
    <source>
        <strain evidence="2 3">MaliPS096_E11</strain>
    </source>
</reference>
<feature type="signal peptide" evidence="1">
    <location>
        <begin position="1"/>
        <end position="24"/>
    </location>
</feature>
<evidence type="ECO:0000256" key="1">
    <source>
        <dbReference type="SAM" id="SignalP"/>
    </source>
</evidence>
<dbReference type="EMBL" id="KI925579">
    <property type="protein sequence ID" value="ETW48354.1"/>
    <property type="molecule type" value="Genomic_DNA"/>
</dbReference>
<protein>
    <recommendedName>
        <fullName evidence="4">RAP domain-containing protein</fullName>
    </recommendedName>
</protein>
<dbReference type="AlphaFoldDB" id="A0A024WMA9"/>
<proteinExistence type="predicted"/>
<accession>A0A024WMA9</accession>
<feature type="chain" id="PRO_5001540742" description="RAP domain-containing protein" evidence="1">
    <location>
        <begin position="25"/>
        <end position="436"/>
    </location>
</feature>
<keyword evidence="1" id="KW-0732">Signal</keyword>
<evidence type="ECO:0000313" key="2">
    <source>
        <dbReference type="EMBL" id="ETW48354.1"/>
    </source>
</evidence>
<organism evidence="2 3">
    <name type="scientific">Plasmodium falciparum MaliPS096_E11</name>
    <dbReference type="NCBI Taxonomy" id="1036727"/>
    <lineage>
        <taxon>Eukaryota</taxon>
        <taxon>Sar</taxon>
        <taxon>Alveolata</taxon>
        <taxon>Apicomplexa</taxon>
        <taxon>Aconoidasida</taxon>
        <taxon>Haemosporida</taxon>
        <taxon>Plasmodiidae</taxon>
        <taxon>Plasmodium</taxon>
        <taxon>Plasmodium (Laverania)</taxon>
    </lineage>
</organism>
<dbReference type="Proteomes" id="UP000030699">
    <property type="component" value="Unassembled WGS sequence"/>
</dbReference>
<reference evidence="2 3" key="2">
    <citation type="submission" date="2013-02" db="EMBL/GenBank/DDBJ databases">
        <title>The Genome Sequence of Plasmodium falciparum MaliPS096_E11.</title>
        <authorList>
            <consortium name="The Broad Institute Genome Sequencing Platform"/>
            <consortium name="The Broad Institute Genome Sequencing Center for Infectious Disease"/>
            <person name="Neafsey D."/>
            <person name="Cheeseman I."/>
            <person name="Volkman S."/>
            <person name="Adams J."/>
            <person name="Walker B."/>
            <person name="Young S.K."/>
            <person name="Zeng Q."/>
            <person name="Gargeya S."/>
            <person name="Fitzgerald M."/>
            <person name="Haas B."/>
            <person name="Abouelleil A."/>
            <person name="Alvarado L."/>
            <person name="Arachchi H.M."/>
            <person name="Berlin A.M."/>
            <person name="Chapman S.B."/>
            <person name="Dewar J."/>
            <person name="Goldberg J."/>
            <person name="Griggs A."/>
            <person name="Gujja S."/>
            <person name="Hansen M."/>
            <person name="Howarth C."/>
            <person name="Imamovic A."/>
            <person name="Larimer J."/>
            <person name="McCowan C."/>
            <person name="Murphy C."/>
            <person name="Neiman D."/>
            <person name="Pearson M."/>
            <person name="Priest M."/>
            <person name="Roberts A."/>
            <person name="Saif S."/>
            <person name="Shea T."/>
            <person name="Sisk P."/>
            <person name="Sykes S."/>
            <person name="Wortman J."/>
            <person name="Nusbaum C."/>
            <person name="Birren B."/>
        </authorList>
    </citation>
    <scope>NUCLEOTIDE SEQUENCE [LARGE SCALE GENOMIC DNA]</scope>
    <source>
        <strain evidence="2 3">MaliPS096_E11</strain>
    </source>
</reference>
<evidence type="ECO:0000313" key="3">
    <source>
        <dbReference type="Proteomes" id="UP000030699"/>
    </source>
</evidence>
<evidence type="ECO:0008006" key="4">
    <source>
        <dbReference type="Google" id="ProtNLM"/>
    </source>
</evidence>